<dbReference type="PANTHER" id="PTHR43280">
    <property type="entry name" value="ARAC-FAMILY TRANSCRIPTIONAL REGULATOR"/>
    <property type="match status" value="1"/>
</dbReference>
<proteinExistence type="predicted"/>
<keyword evidence="1" id="KW-0805">Transcription regulation</keyword>
<dbReference type="PROSITE" id="PS00041">
    <property type="entry name" value="HTH_ARAC_FAMILY_1"/>
    <property type="match status" value="1"/>
</dbReference>
<keyword evidence="4" id="KW-0812">Transmembrane</keyword>
<evidence type="ECO:0000313" key="6">
    <source>
        <dbReference type="EMBL" id="AWB65292.1"/>
    </source>
</evidence>
<dbReference type="SMART" id="SM00342">
    <property type="entry name" value="HTH_ARAC"/>
    <property type="match status" value="1"/>
</dbReference>
<evidence type="ECO:0000259" key="5">
    <source>
        <dbReference type="PROSITE" id="PS01124"/>
    </source>
</evidence>
<accession>A0A2S0VMA0</accession>
<keyword evidence="7" id="KW-1185">Reference proteome</keyword>
<feature type="transmembrane region" description="Helical" evidence="4">
    <location>
        <begin position="104"/>
        <end position="127"/>
    </location>
</feature>
<evidence type="ECO:0000256" key="1">
    <source>
        <dbReference type="ARBA" id="ARBA00023015"/>
    </source>
</evidence>
<evidence type="ECO:0000256" key="4">
    <source>
        <dbReference type="SAM" id="Phobius"/>
    </source>
</evidence>
<gene>
    <name evidence="6" type="ORF">C2869_02010</name>
</gene>
<feature type="transmembrane region" description="Helical" evidence="4">
    <location>
        <begin position="200"/>
        <end position="217"/>
    </location>
</feature>
<dbReference type="InterPro" id="IPR009057">
    <property type="entry name" value="Homeodomain-like_sf"/>
</dbReference>
<dbReference type="Gene3D" id="1.10.10.60">
    <property type="entry name" value="Homeodomain-like"/>
    <property type="match status" value="2"/>
</dbReference>
<dbReference type="GO" id="GO:0043565">
    <property type="term" value="F:sequence-specific DNA binding"/>
    <property type="evidence" value="ECO:0007669"/>
    <property type="project" value="InterPro"/>
</dbReference>
<protein>
    <submittedName>
        <fullName evidence="6">AraC family transcriptional regulator</fullName>
    </submittedName>
</protein>
<evidence type="ECO:0000256" key="2">
    <source>
        <dbReference type="ARBA" id="ARBA00023125"/>
    </source>
</evidence>
<reference evidence="6 7" key="1">
    <citation type="submission" date="2018-01" db="EMBL/GenBank/DDBJ databases">
        <title>Genome sequence of a Cantenovulum-like bacteria.</title>
        <authorList>
            <person name="Tan W.R."/>
            <person name="Lau N.-S."/>
            <person name="Go F."/>
            <person name="Amirul A.-A.A."/>
        </authorList>
    </citation>
    <scope>NUCLEOTIDE SEQUENCE [LARGE SCALE GENOMIC DNA]</scope>
    <source>
        <strain evidence="6 7">CCB-QB4</strain>
    </source>
</reference>
<dbReference type="PROSITE" id="PS01124">
    <property type="entry name" value="HTH_ARAC_FAMILY_2"/>
    <property type="match status" value="1"/>
</dbReference>
<dbReference type="AlphaFoldDB" id="A0A2S0VMA0"/>
<dbReference type="OrthoDB" id="2547276at2"/>
<dbReference type="PANTHER" id="PTHR43280:SF28">
    <property type="entry name" value="HTH-TYPE TRANSCRIPTIONAL ACTIVATOR RHAS"/>
    <property type="match status" value="1"/>
</dbReference>
<feature type="transmembrane region" description="Helical" evidence="4">
    <location>
        <begin position="78"/>
        <end position="97"/>
    </location>
</feature>
<dbReference type="SUPFAM" id="SSF46689">
    <property type="entry name" value="Homeodomain-like"/>
    <property type="match status" value="2"/>
</dbReference>
<feature type="transmembrane region" description="Helical" evidence="4">
    <location>
        <begin position="175"/>
        <end position="194"/>
    </location>
</feature>
<dbReference type="Proteomes" id="UP000244441">
    <property type="component" value="Chromosome"/>
</dbReference>
<dbReference type="InterPro" id="IPR018062">
    <property type="entry name" value="HTH_AraC-typ_CS"/>
</dbReference>
<dbReference type="PRINTS" id="PR00032">
    <property type="entry name" value="HTHARAC"/>
</dbReference>
<keyword evidence="4" id="KW-0472">Membrane</keyword>
<feature type="transmembrane region" description="Helical" evidence="4">
    <location>
        <begin position="12"/>
        <end position="33"/>
    </location>
</feature>
<dbReference type="KEGG" id="cate:C2869_02010"/>
<organism evidence="6 7">
    <name type="scientific">Saccharobesus litoralis</name>
    <dbReference type="NCBI Taxonomy" id="2172099"/>
    <lineage>
        <taxon>Bacteria</taxon>
        <taxon>Pseudomonadati</taxon>
        <taxon>Pseudomonadota</taxon>
        <taxon>Gammaproteobacteria</taxon>
        <taxon>Alteromonadales</taxon>
        <taxon>Alteromonadaceae</taxon>
        <taxon>Saccharobesus</taxon>
    </lineage>
</organism>
<dbReference type="InterPro" id="IPR018060">
    <property type="entry name" value="HTH_AraC"/>
</dbReference>
<dbReference type="RefSeq" id="WP_108601369.1">
    <property type="nucleotide sequence ID" value="NZ_CP026604.1"/>
</dbReference>
<dbReference type="InterPro" id="IPR020449">
    <property type="entry name" value="Tscrpt_reg_AraC-type_HTH"/>
</dbReference>
<evidence type="ECO:0000256" key="3">
    <source>
        <dbReference type="ARBA" id="ARBA00023163"/>
    </source>
</evidence>
<feature type="transmembrane region" description="Helical" evidence="4">
    <location>
        <begin position="147"/>
        <end position="168"/>
    </location>
</feature>
<keyword evidence="2" id="KW-0238">DNA-binding</keyword>
<dbReference type="Pfam" id="PF12833">
    <property type="entry name" value="HTH_18"/>
    <property type="match status" value="1"/>
</dbReference>
<dbReference type="EMBL" id="CP026604">
    <property type="protein sequence ID" value="AWB65292.1"/>
    <property type="molecule type" value="Genomic_DNA"/>
</dbReference>
<sequence length="480" mass="54558">MVTSELDLEIFIRAVVPFAAANIFAMLLVYFYLVRHRIGKAFPYYAAFIACFTLFLYGPIINVLTVDLSRRWYDIARNILLFSLGMPCLLLALLTLAKVKINKALLAIPIGLGVIWSIAFVFSPAVYQYQWGEIPIYRIKSLKQDHIFYSQVLLVAIQLAIPSLWLLTKKLEKQVVIHLYGVLALFIFIALGNIFKIWTIYYGGSSLTAFVWAWAVYRDIQLTNEKVKLHYQYKNALAIAQYAAPSNSGFTQYYPTQLNESYPFRERESLLEAVITGSVGLIDVRLSKLLSALNMFTQADLVIYRSRAKEVLFMLYDSVIYKCGNGEELIIRLENKGQEIDNASDIHAIDAILVEETQFLTASEREIPDSLADKSLVDRIKSFILSQYHKDISISDIVDDVGASRSHVMKTFKNVTDQTIKNYIIEVRINKAKELLLSKSVTETAFYVGFNNSAYFSTVFKKQTGLSPKEYQIQAKSTVA</sequence>
<feature type="domain" description="HTH araC/xylS-type" evidence="5">
    <location>
        <begin position="378"/>
        <end position="474"/>
    </location>
</feature>
<evidence type="ECO:0000313" key="7">
    <source>
        <dbReference type="Proteomes" id="UP000244441"/>
    </source>
</evidence>
<dbReference type="GO" id="GO:0003700">
    <property type="term" value="F:DNA-binding transcription factor activity"/>
    <property type="evidence" value="ECO:0007669"/>
    <property type="project" value="InterPro"/>
</dbReference>
<keyword evidence="4" id="KW-1133">Transmembrane helix</keyword>
<name>A0A2S0VMA0_9ALTE</name>
<keyword evidence="3" id="KW-0804">Transcription</keyword>
<feature type="transmembrane region" description="Helical" evidence="4">
    <location>
        <begin position="45"/>
        <end position="66"/>
    </location>
</feature>